<keyword evidence="4" id="KW-0964">Secreted</keyword>
<evidence type="ECO:0008006" key="9">
    <source>
        <dbReference type="Google" id="ProtNLM"/>
    </source>
</evidence>
<dbReference type="InterPro" id="IPR010264">
    <property type="entry name" value="Self-incomp_S1"/>
</dbReference>
<feature type="signal peptide" evidence="6">
    <location>
        <begin position="1"/>
        <end position="26"/>
    </location>
</feature>
<accession>A0A0D2QEQ2</accession>
<dbReference type="PANTHER" id="PTHR35630">
    <property type="entry name" value="LEGUMINOSIN GROUP486 SECRETED PEPTIDE"/>
    <property type="match status" value="1"/>
</dbReference>
<keyword evidence="5 6" id="KW-0732">Signal</keyword>
<sequence length="134" mass="15359">MGGGNGHVLVFLVSVFFFIISSSVDGSQYKQLSTIHVMNSMAKGSGPMQIRCKSRYTDYGMQQFGEGTEYRCGVREKAVYYCMGMTGRRIASWHAFQPRRDGNRKAVFWLVKENGIFLSWDNSTWVRKSDWETD</sequence>
<dbReference type="AlphaFoldDB" id="A0A0D2QEQ2"/>
<dbReference type="OMA" id="FFASWHA"/>
<dbReference type="Pfam" id="PF05938">
    <property type="entry name" value="Self-incomp_S1"/>
    <property type="match status" value="1"/>
</dbReference>
<dbReference type="GO" id="GO:0005576">
    <property type="term" value="C:extracellular region"/>
    <property type="evidence" value="ECO:0007669"/>
    <property type="project" value="UniProtKB-SubCell"/>
</dbReference>
<dbReference type="Gramene" id="KJB37778">
    <property type="protein sequence ID" value="KJB37778"/>
    <property type="gene ID" value="B456_006G219500"/>
</dbReference>
<gene>
    <name evidence="7" type="ORF">B456_006G219500</name>
</gene>
<dbReference type="PANTHER" id="PTHR35630:SF1">
    <property type="entry name" value="LEGUMINOSIN GROUP486 SECRETED PEPTIDE"/>
    <property type="match status" value="1"/>
</dbReference>
<evidence type="ECO:0000256" key="5">
    <source>
        <dbReference type="ARBA" id="ARBA00022729"/>
    </source>
</evidence>
<reference evidence="7 8" key="1">
    <citation type="journal article" date="2012" name="Nature">
        <title>Repeated polyploidization of Gossypium genomes and the evolution of spinnable cotton fibres.</title>
        <authorList>
            <person name="Paterson A.H."/>
            <person name="Wendel J.F."/>
            <person name="Gundlach H."/>
            <person name="Guo H."/>
            <person name="Jenkins J."/>
            <person name="Jin D."/>
            <person name="Llewellyn D."/>
            <person name="Showmaker K.C."/>
            <person name="Shu S."/>
            <person name="Udall J."/>
            <person name="Yoo M.J."/>
            <person name="Byers R."/>
            <person name="Chen W."/>
            <person name="Doron-Faigenboim A."/>
            <person name="Duke M.V."/>
            <person name="Gong L."/>
            <person name="Grimwood J."/>
            <person name="Grover C."/>
            <person name="Grupp K."/>
            <person name="Hu G."/>
            <person name="Lee T.H."/>
            <person name="Li J."/>
            <person name="Lin L."/>
            <person name="Liu T."/>
            <person name="Marler B.S."/>
            <person name="Page J.T."/>
            <person name="Roberts A.W."/>
            <person name="Romanel E."/>
            <person name="Sanders W.S."/>
            <person name="Szadkowski E."/>
            <person name="Tan X."/>
            <person name="Tang H."/>
            <person name="Xu C."/>
            <person name="Wang J."/>
            <person name="Wang Z."/>
            <person name="Zhang D."/>
            <person name="Zhang L."/>
            <person name="Ashrafi H."/>
            <person name="Bedon F."/>
            <person name="Bowers J.E."/>
            <person name="Brubaker C.L."/>
            <person name="Chee P.W."/>
            <person name="Das S."/>
            <person name="Gingle A.R."/>
            <person name="Haigler C.H."/>
            <person name="Harker D."/>
            <person name="Hoffmann L.V."/>
            <person name="Hovav R."/>
            <person name="Jones D.C."/>
            <person name="Lemke C."/>
            <person name="Mansoor S."/>
            <person name="ur Rahman M."/>
            <person name="Rainville L.N."/>
            <person name="Rambani A."/>
            <person name="Reddy U.K."/>
            <person name="Rong J.K."/>
            <person name="Saranga Y."/>
            <person name="Scheffler B.E."/>
            <person name="Scheffler J.A."/>
            <person name="Stelly D.M."/>
            <person name="Triplett B.A."/>
            <person name="Van Deynze A."/>
            <person name="Vaslin M.F."/>
            <person name="Waghmare V.N."/>
            <person name="Walford S.A."/>
            <person name="Wright R.J."/>
            <person name="Zaki E.A."/>
            <person name="Zhang T."/>
            <person name="Dennis E.S."/>
            <person name="Mayer K.F."/>
            <person name="Peterson D.G."/>
            <person name="Rokhsar D.S."/>
            <person name="Wang X."/>
            <person name="Schmutz J."/>
        </authorList>
    </citation>
    <scope>NUCLEOTIDE SEQUENCE [LARGE SCALE GENOMIC DNA]</scope>
</reference>
<comment type="similarity">
    <text evidence="2">Belongs to the plant self-incompatibility (S1) protein family.</text>
</comment>
<dbReference type="SMR" id="A0A0D2QEQ2"/>
<evidence type="ECO:0000313" key="8">
    <source>
        <dbReference type="Proteomes" id="UP000032304"/>
    </source>
</evidence>
<comment type="subcellular location">
    <subcellularLocation>
        <location evidence="1">Secreted</location>
    </subcellularLocation>
</comment>
<evidence type="ECO:0000313" key="7">
    <source>
        <dbReference type="EMBL" id="KJB37778.1"/>
    </source>
</evidence>
<evidence type="ECO:0000256" key="6">
    <source>
        <dbReference type="SAM" id="SignalP"/>
    </source>
</evidence>
<dbReference type="EMBL" id="CM001745">
    <property type="protein sequence ID" value="KJB37778.1"/>
    <property type="molecule type" value="Genomic_DNA"/>
</dbReference>
<dbReference type="GO" id="GO:0060320">
    <property type="term" value="P:rejection of self pollen"/>
    <property type="evidence" value="ECO:0007669"/>
    <property type="project" value="UniProtKB-KW"/>
</dbReference>
<keyword evidence="8" id="KW-1185">Reference proteome</keyword>
<evidence type="ECO:0000256" key="2">
    <source>
        <dbReference type="ARBA" id="ARBA00005581"/>
    </source>
</evidence>
<evidence type="ECO:0000256" key="3">
    <source>
        <dbReference type="ARBA" id="ARBA00022471"/>
    </source>
</evidence>
<dbReference type="Proteomes" id="UP000032304">
    <property type="component" value="Chromosome 6"/>
</dbReference>
<evidence type="ECO:0000256" key="4">
    <source>
        <dbReference type="ARBA" id="ARBA00022525"/>
    </source>
</evidence>
<keyword evidence="3" id="KW-0713">Self-incompatibility</keyword>
<protein>
    <recommendedName>
        <fullName evidence="9">S-protein homolog</fullName>
    </recommendedName>
</protein>
<evidence type="ECO:0000256" key="1">
    <source>
        <dbReference type="ARBA" id="ARBA00004613"/>
    </source>
</evidence>
<proteinExistence type="inferred from homology"/>
<organism evidence="7 8">
    <name type="scientific">Gossypium raimondii</name>
    <name type="common">Peruvian cotton</name>
    <name type="synonym">Gossypium klotzschianum subsp. raimondii</name>
    <dbReference type="NCBI Taxonomy" id="29730"/>
    <lineage>
        <taxon>Eukaryota</taxon>
        <taxon>Viridiplantae</taxon>
        <taxon>Streptophyta</taxon>
        <taxon>Embryophyta</taxon>
        <taxon>Tracheophyta</taxon>
        <taxon>Spermatophyta</taxon>
        <taxon>Magnoliopsida</taxon>
        <taxon>eudicotyledons</taxon>
        <taxon>Gunneridae</taxon>
        <taxon>Pentapetalae</taxon>
        <taxon>rosids</taxon>
        <taxon>malvids</taxon>
        <taxon>Malvales</taxon>
        <taxon>Malvaceae</taxon>
        <taxon>Malvoideae</taxon>
        <taxon>Gossypium</taxon>
    </lineage>
</organism>
<name>A0A0D2QEQ2_GOSRA</name>
<feature type="chain" id="PRO_5002250257" description="S-protein homolog" evidence="6">
    <location>
        <begin position="27"/>
        <end position="134"/>
    </location>
</feature>
<dbReference type="eggNOG" id="ENOG502S6K9">
    <property type="taxonomic scope" value="Eukaryota"/>
</dbReference>